<dbReference type="AlphaFoldDB" id="A0A6C0LA54"/>
<feature type="transmembrane region" description="Helical" evidence="1">
    <location>
        <begin position="12"/>
        <end position="31"/>
    </location>
</feature>
<evidence type="ECO:0000313" key="2">
    <source>
        <dbReference type="EMBL" id="QHU26538.1"/>
    </source>
</evidence>
<name>A0A6C0LA54_9ZZZZ</name>
<organism evidence="2">
    <name type="scientific">viral metagenome</name>
    <dbReference type="NCBI Taxonomy" id="1070528"/>
    <lineage>
        <taxon>unclassified sequences</taxon>
        <taxon>metagenomes</taxon>
        <taxon>organismal metagenomes</taxon>
    </lineage>
</organism>
<protein>
    <submittedName>
        <fullName evidence="2">Uncharacterized protein</fullName>
    </submittedName>
</protein>
<keyword evidence="1" id="KW-1133">Transmembrane helix</keyword>
<keyword evidence="1" id="KW-0812">Transmembrane</keyword>
<reference evidence="2" key="1">
    <citation type="journal article" date="2020" name="Nature">
        <title>Giant virus diversity and host interactions through global metagenomics.</title>
        <authorList>
            <person name="Schulz F."/>
            <person name="Roux S."/>
            <person name="Paez-Espino D."/>
            <person name="Jungbluth S."/>
            <person name="Walsh D.A."/>
            <person name="Denef V.J."/>
            <person name="McMahon K.D."/>
            <person name="Konstantinidis K.T."/>
            <person name="Eloe-Fadrosh E.A."/>
            <person name="Kyrpides N.C."/>
            <person name="Woyke T."/>
        </authorList>
    </citation>
    <scope>NUCLEOTIDE SEQUENCE</scope>
    <source>
        <strain evidence="2">GVMAG-M-3300027759-42</strain>
    </source>
</reference>
<proteinExistence type="predicted"/>
<evidence type="ECO:0000256" key="1">
    <source>
        <dbReference type="SAM" id="Phobius"/>
    </source>
</evidence>
<sequence length="69" mass="7916">MYRTNMENGRIMLFHSIIVGILLYLFMIFVLGQKQLVAENRSILLAALVLVYMILFGHGLPTSINKDLF</sequence>
<dbReference type="EMBL" id="MN740443">
    <property type="protein sequence ID" value="QHU26538.1"/>
    <property type="molecule type" value="Genomic_DNA"/>
</dbReference>
<keyword evidence="1" id="KW-0472">Membrane</keyword>
<feature type="transmembrane region" description="Helical" evidence="1">
    <location>
        <begin position="43"/>
        <end position="60"/>
    </location>
</feature>
<accession>A0A6C0LA54</accession>